<organism evidence="2 3">
    <name type="scientific">Paenibacillus xanthanilyticus</name>
    <dbReference type="NCBI Taxonomy" id="1783531"/>
    <lineage>
        <taxon>Bacteria</taxon>
        <taxon>Bacillati</taxon>
        <taxon>Bacillota</taxon>
        <taxon>Bacilli</taxon>
        <taxon>Bacillales</taxon>
        <taxon>Paenibacillaceae</taxon>
        <taxon>Paenibacillus</taxon>
    </lineage>
</organism>
<keyword evidence="1" id="KW-0732">Signal</keyword>
<accession>A0ABV8K8N3</accession>
<proteinExistence type="predicted"/>
<gene>
    <name evidence="2" type="ORF">ACFOZ8_22460</name>
</gene>
<feature type="chain" id="PRO_5045377232" description="Lipoprotein" evidence="1">
    <location>
        <begin position="22"/>
        <end position="154"/>
    </location>
</feature>
<sequence length="154" mass="16970">MRKILVILLAGALLLSGCVQNENDAYIGMERDNIQDLVAGGEMEFVHEFRGQSENWAAMYIVYKPKGEEIHTSRPFLKYIGKDPRPSGQLRYKYETLGGGDGSGTLPSVDEAGHVYNLGSSGSNGALSSPDTPVEMQVWWNDSSEFIQLKPITD</sequence>
<protein>
    <recommendedName>
        <fullName evidence="4">Lipoprotein</fullName>
    </recommendedName>
</protein>
<evidence type="ECO:0008006" key="4">
    <source>
        <dbReference type="Google" id="ProtNLM"/>
    </source>
</evidence>
<feature type="signal peptide" evidence="1">
    <location>
        <begin position="1"/>
        <end position="21"/>
    </location>
</feature>
<name>A0ABV8K8N3_9BACL</name>
<reference evidence="3" key="1">
    <citation type="journal article" date="2019" name="Int. J. Syst. Evol. Microbiol.">
        <title>The Global Catalogue of Microorganisms (GCM) 10K type strain sequencing project: providing services to taxonomists for standard genome sequencing and annotation.</title>
        <authorList>
            <consortium name="The Broad Institute Genomics Platform"/>
            <consortium name="The Broad Institute Genome Sequencing Center for Infectious Disease"/>
            <person name="Wu L."/>
            <person name="Ma J."/>
        </authorList>
    </citation>
    <scope>NUCLEOTIDE SEQUENCE [LARGE SCALE GENOMIC DNA]</scope>
    <source>
        <strain evidence="3">IBRC-M 10987</strain>
    </source>
</reference>
<comment type="caution">
    <text evidence="2">The sequence shown here is derived from an EMBL/GenBank/DDBJ whole genome shotgun (WGS) entry which is preliminary data.</text>
</comment>
<dbReference type="RefSeq" id="WP_377721003.1">
    <property type="nucleotide sequence ID" value="NZ_JBHSAM010000033.1"/>
</dbReference>
<evidence type="ECO:0000256" key="1">
    <source>
        <dbReference type="SAM" id="SignalP"/>
    </source>
</evidence>
<dbReference type="PROSITE" id="PS51257">
    <property type="entry name" value="PROKAR_LIPOPROTEIN"/>
    <property type="match status" value="1"/>
</dbReference>
<dbReference type="EMBL" id="JBHSAM010000033">
    <property type="protein sequence ID" value="MFC4102384.1"/>
    <property type="molecule type" value="Genomic_DNA"/>
</dbReference>
<dbReference type="Proteomes" id="UP001595715">
    <property type="component" value="Unassembled WGS sequence"/>
</dbReference>
<keyword evidence="3" id="KW-1185">Reference proteome</keyword>
<evidence type="ECO:0000313" key="2">
    <source>
        <dbReference type="EMBL" id="MFC4102384.1"/>
    </source>
</evidence>
<evidence type="ECO:0000313" key="3">
    <source>
        <dbReference type="Proteomes" id="UP001595715"/>
    </source>
</evidence>